<organism evidence="1">
    <name type="scientific">gut metagenome</name>
    <dbReference type="NCBI Taxonomy" id="749906"/>
    <lineage>
        <taxon>unclassified sequences</taxon>
        <taxon>metagenomes</taxon>
        <taxon>organismal metagenomes</taxon>
    </lineage>
</organism>
<comment type="caution">
    <text evidence="1">The sequence shown here is derived from an EMBL/GenBank/DDBJ whole genome shotgun (WGS) entry which is preliminary data.</text>
</comment>
<reference evidence="1" key="1">
    <citation type="journal article" date="2012" name="PLoS ONE">
        <title>Gene sets for utilization of primary and secondary nutrition supplies in the distal gut of endangered iberian lynx.</title>
        <authorList>
            <person name="Alcaide M."/>
            <person name="Messina E."/>
            <person name="Richter M."/>
            <person name="Bargiela R."/>
            <person name="Peplies J."/>
            <person name="Huws S.A."/>
            <person name="Newbold C.J."/>
            <person name="Golyshin P.N."/>
            <person name="Simon M.A."/>
            <person name="Lopez G."/>
            <person name="Yakimov M.M."/>
            <person name="Ferrer M."/>
        </authorList>
    </citation>
    <scope>NUCLEOTIDE SEQUENCE</scope>
</reference>
<dbReference type="EMBL" id="AMCI01001121">
    <property type="protein sequence ID" value="EJX06556.1"/>
    <property type="molecule type" value="Genomic_DNA"/>
</dbReference>
<sequence length="34" mass="3915">MSLKDPLAEEWLPFIQGQIPMFGLTHHRFATTDS</sequence>
<gene>
    <name evidence="1" type="ORF">EVA_05334</name>
</gene>
<evidence type="ECO:0000313" key="1">
    <source>
        <dbReference type="EMBL" id="EJX06556.1"/>
    </source>
</evidence>
<protein>
    <submittedName>
        <fullName evidence="1">Uncharacterized protein</fullName>
    </submittedName>
</protein>
<name>J9D1V2_9ZZZZ</name>
<proteinExistence type="predicted"/>
<accession>J9D1V2</accession>
<dbReference type="AlphaFoldDB" id="J9D1V2"/>